<reference evidence="1 2" key="1">
    <citation type="submission" date="2024-10" db="EMBL/GenBank/DDBJ databases">
        <title>The Natural Products Discovery Center: Release of the First 8490 Sequenced Strains for Exploring Actinobacteria Biosynthetic Diversity.</title>
        <authorList>
            <person name="Kalkreuter E."/>
            <person name="Kautsar S.A."/>
            <person name="Yang D."/>
            <person name="Bader C.D."/>
            <person name="Teijaro C.N."/>
            <person name="Fluegel L."/>
            <person name="Davis C.M."/>
            <person name="Simpson J.R."/>
            <person name="Lauterbach L."/>
            <person name="Steele A.D."/>
            <person name="Gui C."/>
            <person name="Meng S."/>
            <person name="Li G."/>
            <person name="Viehrig K."/>
            <person name="Ye F."/>
            <person name="Su P."/>
            <person name="Kiefer A.F."/>
            <person name="Nichols A."/>
            <person name="Cepeda A.J."/>
            <person name="Yan W."/>
            <person name="Fan B."/>
            <person name="Jiang Y."/>
            <person name="Adhikari A."/>
            <person name="Zheng C.-J."/>
            <person name="Schuster L."/>
            <person name="Cowan T.M."/>
            <person name="Smanski M.J."/>
            <person name="Chevrette M.G."/>
            <person name="De Carvalho L.P.S."/>
            <person name="Shen B."/>
        </authorList>
    </citation>
    <scope>NUCLEOTIDE SEQUENCE [LARGE SCALE GENOMIC DNA]</scope>
    <source>
        <strain evidence="1 2">NPDC048320</strain>
    </source>
</reference>
<comment type="caution">
    <text evidence="1">The sequence shown here is derived from an EMBL/GenBank/DDBJ whole genome shotgun (WGS) entry which is preliminary data.</text>
</comment>
<protein>
    <submittedName>
        <fullName evidence="1">Uncharacterized protein</fullName>
    </submittedName>
</protein>
<proteinExistence type="predicted"/>
<evidence type="ECO:0000313" key="2">
    <source>
        <dbReference type="Proteomes" id="UP001604267"/>
    </source>
</evidence>
<keyword evidence="2" id="KW-1185">Reference proteome</keyword>
<organism evidence="1 2">
    <name type="scientific">Streptomyces cinerochromogenes</name>
    <dbReference type="NCBI Taxonomy" id="66422"/>
    <lineage>
        <taxon>Bacteria</taxon>
        <taxon>Bacillati</taxon>
        <taxon>Actinomycetota</taxon>
        <taxon>Actinomycetes</taxon>
        <taxon>Kitasatosporales</taxon>
        <taxon>Streptomycetaceae</taxon>
        <taxon>Streptomyces</taxon>
    </lineage>
</organism>
<sequence length="55" mass="6283">MEADHWFPDCLPQFEGWLRFTLLKTVLDRVDAFEDLAPAATALVPLASDYTVDRD</sequence>
<dbReference type="Proteomes" id="UP001604267">
    <property type="component" value="Unassembled WGS sequence"/>
</dbReference>
<evidence type="ECO:0000313" key="1">
    <source>
        <dbReference type="EMBL" id="MFG3013816.1"/>
    </source>
</evidence>
<name>A0ABW7B9E2_9ACTN</name>
<dbReference type="EMBL" id="JBICYV010000013">
    <property type="protein sequence ID" value="MFG3013816.1"/>
    <property type="molecule type" value="Genomic_DNA"/>
</dbReference>
<accession>A0ABW7B9E2</accession>
<gene>
    <name evidence="1" type="ORF">ACGFZB_25945</name>
</gene>
<dbReference type="RefSeq" id="WP_392819833.1">
    <property type="nucleotide sequence ID" value="NZ_JBICYV010000013.1"/>
</dbReference>